<accession>A0A3B0TQU7</accession>
<organism evidence="2">
    <name type="scientific">hydrothermal vent metagenome</name>
    <dbReference type="NCBI Taxonomy" id="652676"/>
    <lineage>
        <taxon>unclassified sequences</taxon>
        <taxon>metagenomes</taxon>
        <taxon>ecological metagenomes</taxon>
    </lineage>
</organism>
<dbReference type="GO" id="GO:0005506">
    <property type="term" value="F:iron ion binding"/>
    <property type="evidence" value="ECO:0007669"/>
    <property type="project" value="InterPro"/>
</dbReference>
<dbReference type="InterPro" id="IPR001075">
    <property type="entry name" value="NIF_FeS_clus_asmbl_NifU_C"/>
</dbReference>
<dbReference type="Pfam" id="PF01106">
    <property type="entry name" value="NifU"/>
    <property type="match status" value="1"/>
</dbReference>
<feature type="domain" description="NIF system FeS cluster assembly NifU C-terminal" evidence="1">
    <location>
        <begin position="40"/>
        <end position="103"/>
    </location>
</feature>
<dbReference type="GO" id="GO:0016226">
    <property type="term" value="P:iron-sulfur cluster assembly"/>
    <property type="evidence" value="ECO:0007669"/>
    <property type="project" value="InterPro"/>
</dbReference>
<dbReference type="InterPro" id="IPR034904">
    <property type="entry name" value="FSCA_dom_sf"/>
</dbReference>
<evidence type="ECO:0000259" key="1">
    <source>
        <dbReference type="Pfam" id="PF01106"/>
    </source>
</evidence>
<dbReference type="AlphaFoldDB" id="A0A3B0TQU7"/>
<reference evidence="2" key="1">
    <citation type="submission" date="2018-06" db="EMBL/GenBank/DDBJ databases">
        <authorList>
            <person name="Zhirakovskaya E."/>
        </authorList>
    </citation>
    <scope>NUCLEOTIDE SEQUENCE</scope>
</reference>
<dbReference type="GO" id="GO:0051536">
    <property type="term" value="F:iron-sulfur cluster binding"/>
    <property type="evidence" value="ECO:0007669"/>
    <property type="project" value="InterPro"/>
</dbReference>
<dbReference type="EMBL" id="UOEK01000577">
    <property type="protein sequence ID" value="VAW09426.1"/>
    <property type="molecule type" value="Genomic_DNA"/>
</dbReference>
<dbReference type="Gene3D" id="3.30.300.130">
    <property type="entry name" value="Fe-S cluster assembly (FSCA)"/>
    <property type="match status" value="1"/>
</dbReference>
<gene>
    <name evidence="2" type="ORF">MNBD_ACTINO02-1549</name>
</gene>
<evidence type="ECO:0000313" key="2">
    <source>
        <dbReference type="EMBL" id="VAW09426.1"/>
    </source>
</evidence>
<protein>
    <recommendedName>
        <fullName evidence="1">NIF system FeS cluster assembly NifU C-terminal domain-containing protein</fullName>
    </recommendedName>
</protein>
<dbReference type="SUPFAM" id="SSF117916">
    <property type="entry name" value="Fe-S cluster assembly (FSCA) domain-like"/>
    <property type="match status" value="1"/>
</dbReference>
<proteinExistence type="predicted"/>
<sequence>MPENEHMQSAMISVASPSDLTVLGPAPQTDVVIDEDLLNETLDYIRPALQADGGDMILLGTEGGRVTLQLVGSCDGCSLVSMTLTAGIERILMDRVPGVLEVIAL</sequence>
<name>A0A3B0TQU7_9ZZZZ</name>
<dbReference type="PANTHER" id="PTHR11178">
    <property type="entry name" value="IRON-SULFUR CLUSTER SCAFFOLD PROTEIN NFU-RELATED"/>
    <property type="match status" value="1"/>
</dbReference>